<feature type="signal peptide" evidence="2">
    <location>
        <begin position="1"/>
        <end position="24"/>
    </location>
</feature>
<sequence>MHTCASLIWNKIHILLTFLWITKGGTLEEYGGIDVGDDTLDAFHVFGRRLRQLKRRSTNQEKRDLSLSYSATNIDSKEGTRVKTITVIKNLSKKPGKLIIDPKLHKNEGWANAFRDNFDTFGKIPDIPDVDDLFAFVNNKRNNAESKKQEKNNIAKDEPIEKINTKNENADLNSKQEAKEEEDVEKVKNAEKTINAGEMKNTDEVKEEDKSGTPPTEDNVNVEKEKPVAEELSEYESINNTQNDKTKDETELLPSSSNLHNRVRSQLLTTISYNNNEYKNPLHTNINYSRPYQQSIQQYFDNRVHPIINDQYLHSDLYDNSSPVNSITVTTPSGRKYYISANSNIQLGPNVFSNFPQPYISFPLNQRIPQQQSTNDAFLTVNPINSTSTLQSAILLLGQQPQQTQQQQQQQQQQQYQTQQQSQLQAFSSTSQRPYMAPNLRTGLGGVSRGSPIVRTSAFGKPNAGRSRGLKY</sequence>
<keyword evidence="4" id="KW-1185">Reference proteome</keyword>
<feature type="region of interest" description="Disordered" evidence="1">
    <location>
        <begin position="424"/>
        <end position="472"/>
    </location>
</feature>
<feature type="compositionally biased region" description="Basic and acidic residues" evidence="1">
    <location>
        <begin position="200"/>
        <end position="211"/>
    </location>
</feature>
<dbReference type="AlphaFoldDB" id="A0A1A9URR2"/>
<proteinExistence type="predicted"/>
<dbReference type="VEuPathDB" id="VectorBase:GAUT013197"/>
<protein>
    <submittedName>
        <fullName evidence="3">Uncharacterized protein</fullName>
    </submittedName>
</protein>
<evidence type="ECO:0000313" key="4">
    <source>
        <dbReference type="Proteomes" id="UP000078200"/>
    </source>
</evidence>
<dbReference type="EnsemblMetazoa" id="GAUT013197-RA">
    <property type="protein sequence ID" value="GAUT013197-PA"/>
    <property type="gene ID" value="GAUT013197"/>
</dbReference>
<organism evidence="3 4">
    <name type="scientific">Glossina austeni</name>
    <name type="common">Savannah tsetse fly</name>
    <dbReference type="NCBI Taxonomy" id="7395"/>
    <lineage>
        <taxon>Eukaryota</taxon>
        <taxon>Metazoa</taxon>
        <taxon>Ecdysozoa</taxon>
        <taxon>Arthropoda</taxon>
        <taxon>Hexapoda</taxon>
        <taxon>Insecta</taxon>
        <taxon>Pterygota</taxon>
        <taxon>Neoptera</taxon>
        <taxon>Endopterygota</taxon>
        <taxon>Diptera</taxon>
        <taxon>Brachycera</taxon>
        <taxon>Muscomorpha</taxon>
        <taxon>Hippoboscoidea</taxon>
        <taxon>Glossinidae</taxon>
        <taxon>Glossina</taxon>
    </lineage>
</organism>
<feature type="compositionally biased region" description="Basic and acidic residues" evidence="1">
    <location>
        <begin position="144"/>
        <end position="178"/>
    </location>
</feature>
<evidence type="ECO:0000256" key="2">
    <source>
        <dbReference type="SAM" id="SignalP"/>
    </source>
</evidence>
<keyword evidence="2" id="KW-0732">Signal</keyword>
<feature type="chain" id="PRO_5008398758" evidence="2">
    <location>
        <begin position="25"/>
        <end position="472"/>
    </location>
</feature>
<dbReference type="Proteomes" id="UP000078200">
    <property type="component" value="Unassembled WGS sequence"/>
</dbReference>
<name>A0A1A9URR2_GLOAU</name>
<accession>A0A1A9URR2</accession>
<reference evidence="3" key="1">
    <citation type="submission" date="2020-05" db="UniProtKB">
        <authorList>
            <consortium name="EnsemblMetazoa"/>
        </authorList>
    </citation>
    <scope>IDENTIFICATION</scope>
    <source>
        <strain evidence="3">TTRI</strain>
    </source>
</reference>
<evidence type="ECO:0000256" key="1">
    <source>
        <dbReference type="SAM" id="MobiDB-lite"/>
    </source>
</evidence>
<evidence type="ECO:0000313" key="3">
    <source>
        <dbReference type="EnsemblMetazoa" id="GAUT013197-PA"/>
    </source>
</evidence>
<feature type="region of interest" description="Disordered" evidence="1">
    <location>
        <begin position="144"/>
        <end position="253"/>
    </location>
</feature>